<keyword evidence="1" id="KW-0812">Transmembrane</keyword>
<dbReference type="AlphaFoldDB" id="A0A9P5YB88"/>
<dbReference type="Pfam" id="PF20151">
    <property type="entry name" value="DUF6533"/>
    <property type="match status" value="1"/>
</dbReference>
<reference evidence="3" key="1">
    <citation type="submission" date="2020-11" db="EMBL/GenBank/DDBJ databases">
        <authorList>
            <consortium name="DOE Joint Genome Institute"/>
            <person name="Ahrendt S."/>
            <person name="Riley R."/>
            <person name="Andreopoulos W."/>
            <person name="Labutti K."/>
            <person name="Pangilinan J."/>
            <person name="Ruiz-Duenas F.J."/>
            <person name="Barrasa J.M."/>
            <person name="Sanchez-Garcia M."/>
            <person name="Camarero S."/>
            <person name="Miyauchi S."/>
            <person name="Serrano A."/>
            <person name="Linde D."/>
            <person name="Babiker R."/>
            <person name="Drula E."/>
            <person name="Ayuso-Fernandez I."/>
            <person name="Pacheco R."/>
            <person name="Padilla G."/>
            <person name="Ferreira P."/>
            <person name="Barriuso J."/>
            <person name="Kellner H."/>
            <person name="Castanera R."/>
            <person name="Alfaro M."/>
            <person name="Ramirez L."/>
            <person name="Pisabarro A.G."/>
            <person name="Kuo A."/>
            <person name="Tritt A."/>
            <person name="Lipzen A."/>
            <person name="He G."/>
            <person name="Yan M."/>
            <person name="Ng V."/>
            <person name="Cullen D."/>
            <person name="Martin F."/>
            <person name="Rosso M.-N."/>
            <person name="Henrissat B."/>
            <person name="Hibbett D."/>
            <person name="Martinez A.T."/>
            <person name="Grigoriev I.V."/>
        </authorList>
    </citation>
    <scope>NUCLEOTIDE SEQUENCE</scope>
    <source>
        <strain evidence="3">CBS 247.69</strain>
    </source>
</reference>
<evidence type="ECO:0000256" key="1">
    <source>
        <dbReference type="SAM" id="Phobius"/>
    </source>
</evidence>
<evidence type="ECO:0000313" key="4">
    <source>
        <dbReference type="Proteomes" id="UP000807353"/>
    </source>
</evidence>
<keyword evidence="4" id="KW-1185">Reference proteome</keyword>
<sequence>MVSAVFEALMWDQFYYNTALFVSFTVIVFDHILTFSDEINYIWKRKMTPFSVIFLLNRYFVLSMMLRIFSIVVQPTNPTMKFDCTSWYVPCNHQWQGS</sequence>
<accession>A0A9P5YB88</accession>
<evidence type="ECO:0000313" key="3">
    <source>
        <dbReference type="EMBL" id="KAF9465221.1"/>
    </source>
</evidence>
<name>A0A9P5YB88_9AGAR</name>
<feature type="transmembrane region" description="Helical" evidence="1">
    <location>
        <begin position="54"/>
        <end position="73"/>
    </location>
</feature>
<dbReference type="OrthoDB" id="3354157at2759"/>
<protein>
    <recommendedName>
        <fullName evidence="2">DUF6533 domain-containing protein</fullName>
    </recommendedName>
</protein>
<keyword evidence="1" id="KW-1133">Transmembrane helix</keyword>
<gene>
    <name evidence="3" type="ORF">BDZ94DRAFT_1254828</name>
</gene>
<feature type="transmembrane region" description="Helical" evidence="1">
    <location>
        <begin position="14"/>
        <end position="33"/>
    </location>
</feature>
<organism evidence="3 4">
    <name type="scientific">Collybia nuda</name>
    <dbReference type="NCBI Taxonomy" id="64659"/>
    <lineage>
        <taxon>Eukaryota</taxon>
        <taxon>Fungi</taxon>
        <taxon>Dikarya</taxon>
        <taxon>Basidiomycota</taxon>
        <taxon>Agaricomycotina</taxon>
        <taxon>Agaricomycetes</taxon>
        <taxon>Agaricomycetidae</taxon>
        <taxon>Agaricales</taxon>
        <taxon>Tricholomatineae</taxon>
        <taxon>Clitocybaceae</taxon>
        <taxon>Collybia</taxon>
    </lineage>
</organism>
<keyword evidence="1" id="KW-0472">Membrane</keyword>
<comment type="caution">
    <text evidence="3">The sequence shown here is derived from an EMBL/GenBank/DDBJ whole genome shotgun (WGS) entry which is preliminary data.</text>
</comment>
<proteinExistence type="predicted"/>
<evidence type="ECO:0000259" key="2">
    <source>
        <dbReference type="Pfam" id="PF20151"/>
    </source>
</evidence>
<dbReference type="EMBL" id="MU150249">
    <property type="protein sequence ID" value="KAF9465221.1"/>
    <property type="molecule type" value="Genomic_DNA"/>
</dbReference>
<feature type="domain" description="DUF6533" evidence="2">
    <location>
        <begin position="21"/>
        <end position="62"/>
    </location>
</feature>
<dbReference type="Proteomes" id="UP000807353">
    <property type="component" value="Unassembled WGS sequence"/>
</dbReference>
<dbReference type="InterPro" id="IPR045340">
    <property type="entry name" value="DUF6533"/>
</dbReference>